<evidence type="ECO:0000313" key="4">
    <source>
        <dbReference type="EMBL" id="GBG15635.1"/>
    </source>
</evidence>
<keyword evidence="5" id="KW-1185">Reference proteome</keyword>
<protein>
    <submittedName>
        <fullName evidence="4">GTPase</fullName>
    </submittedName>
</protein>
<keyword evidence="1" id="KW-0175">Coiled coil</keyword>
<dbReference type="Pfam" id="PF00350">
    <property type="entry name" value="Dynamin_N"/>
    <property type="match status" value="1"/>
</dbReference>
<sequence>MSTTQFEQKIADYRQWRELIATAIADYRNWLDANGTSDSVQDLRLYDMAEALKHDRLVLAFVAEFARGKTETINALFFSDYKTRLLPCDAGRTTMCPTEIFWDPDDEPYIRLLPIETRKGDDSIALLKHNTSAWNKLRLDTSSAEAMQEAFRALVQQKEVTQEEAKSLGLWDENDVMMVQTLKARGKVEIPFWRHAMINFPHPLLESGLVILDTPGLNTLGSEPELTLSIIPNAHAVIFLLATDTGVTKSDMTIWSNFIRDRASRKLAVLNKIDILWDDLKSRGEVEAMIQAQVVSTARQLTIPPADVFAISAQKALVARVREDEALLERSGIERLERTLAKSLTAGKHAILRKTILAETGNMVKISRKAFQQRVEAAKAQYDELNALRGKNQAVVQKLLDKVTADRHVYEESLRTYSVASQKVHQQGEALMHQLSMKRLDQMLDKAREDIGDSWTTRGLNNGMKRLIQQTSALAQGITQEGLELQKLSEELYRMFHAKHGFEPRIPPKLDMSEFRQSMENLVKLTEDFCEDPVNVMTEKHFLVRKFFFSLVTEARNIFETAHHDAGVWLKGLLAPLKLQIAEHKAQLDKRTESLMKIHENLDALQKNIAEAEANCKAVQAQGAAIDQILLKLVKAAQESGEESPAAAEVTAGGPELSFSS</sequence>
<dbReference type="PANTHER" id="PTHR43681">
    <property type="entry name" value="TRANSMEMBRANE GTPASE FZO"/>
    <property type="match status" value="1"/>
</dbReference>
<dbReference type="OrthoDB" id="5295100at2"/>
<dbReference type="InterPro" id="IPR045063">
    <property type="entry name" value="Dynamin_N"/>
</dbReference>
<feature type="domain" description="Dynamin N-terminal" evidence="3">
    <location>
        <begin position="60"/>
        <end position="273"/>
    </location>
</feature>
<accession>A0A2R5FC95</accession>
<proteinExistence type="predicted"/>
<dbReference type="RefSeq" id="WP_109016776.1">
    <property type="nucleotide sequence ID" value="NZ_BDOQ01000019.1"/>
</dbReference>
<dbReference type="InterPro" id="IPR051943">
    <property type="entry name" value="TRAFAC_Dynamin-like_GTPase"/>
</dbReference>
<dbReference type="InterPro" id="IPR027417">
    <property type="entry name" value="P-loop_NTPase"/>
</dbReference>
<evidence type="ECO:0000256" key="2">
    <source>
        <dbReference type="SAM" id="MobiDB-lite"/>
    </source>
</evidence>
<dbReference type="AlphaFoldDB" id="A0A2R5FC95"/>
<feature type="coiled-coil region" evidence="1">
    <location>
        <begin position="595"/>
        <end position="622"/>
    </location>
</feature>
<reference evidence="4 5" key="1">
    <citation type="journal article" date="2018" name="Environ. Microbiol.">
        <title>Isolation and genomic characterization of Novimethylophilus kurashikiensis gen. nov. sp. nov., a new lanthanide-dependent methylotrophic species of Methylophilaceae.</title>
        <authorList>
            <person name="Lv H."/>
            <person name="Sahin N."/>
            <person name="Tani A."/>
        </authorList>
    </citation>
    <scope>NUCLEOTIDE SEQUENCE [LARGE SCALE GENOMIC DNA]</scope>
    <source>
        <strain evidence="4 5">La2-4</strain>
    </source>
</reference>
<dbReference type="Gene3D" id="3.40.50.300">
    <property type="entry name" value="P-loop containing nucleotide triphosphate hydrolases"/>
    <property type="match status" value="1"/>
</dbReference>
<evidence type="ECO:0000313" key="5">
    <source>
        <dbReference type="Proteomes" id="UP000245081"/>
    </source>
</evidence>
<dbReference type="Proteomes" id="UP000245081">
    <property type="component" value="Unassembled WGS sequence"/>
</dbReference>
<feature type="region of interest" description="Disordered" evidence="2">
    <location>
        <begin position="641"/>
        <end position="661"/>
    </location>
</feature>
<organism evidence="4 5">
    <name type="scientific">Novimethylophilus kurashikiensis</name>
    <dbReference type="NCBI Taxonomy" id="1825523"/>
    <lineage>
        <taxon>Bacteria</taxon>
        <taxon>Pseudomonadati</taxon>
        <taxon>Pseudomonadota</taxon>
        <taxon>Betaproteobacteria</taxon>
        <taxon>Nitrosomonadales</taxon>
        <taxon>Methylophilaceae</taxon>
        <taxon>Novimethylophilus</taxon>
    </lineage>
</organism>
<comment type="caution">
    <text evidence="4">The sequence shown here is derived from an EMBL/GenBank/DDBJ whole genome shotgun (WGS) entry which is preliminary data.</text>
</comment>
<dbReference type="SUPFAM" id="SSF52540">
    <property type="entry name" value="P-loop containing nucleoside triphosphate hydrolases"/>
    <property type="match status" value="1"/>
</dbReference>
<dbReference type="EMBL" id="BDOQ01000019">
    <property type="protein sequence ID" value="GBG15635.1"/>
    <property type="molecule type" value="Genomic_DNA"/>
</dbReference>
<evidence type="ECO:0000256" key="1">
    <source>
        <dbReference type="SAM" id="Coils"/>
    </source>
</evidence>
<name>A0A2R5FC95_9PROT</name>
<dbReference type="PANTHER" id="PTHR43681:SF1">
    <property type="entry name" value="SARCALUMENIN"/>
    <property type="match status" value="1"/>
</dbReference>
<gene>
    <name evidence="4" type="ORF">NMK_3246</name>
</gene>
<evidence type="ECO:0000259" key="3">
    <source>
        <dbReference type="Pfam" id="PF00350"/>
    </source>
</evidence>